<comment type="caution">
    <text evidence="1">The sequence shown here is derived from an EMBL/GenBank/DDBJ whole genome shotgun (WGS) entry which is preliminary data.</text>
</comment>
<dbReference type="InterPro" id="IPR019644">
    <property type="entry name" value="DUF2508"/>
</dbReference>
<dbReference type="EMBL" id="JAGGLM010000030">
    <property type="protein sequence ID" value="MBP2034067.1"/>
    <property type="molecule type" value="Genomic_DNA"/>
</dbReference>
<protein>
    <recommendedName>
        <fullName evidence="3">DUF2508 family protein</fullName>
    </recommendedName>
</protein>
<name>A0ABS4KVK1_9CLOT</name>
<dbReference type="Proteomes" id="UP001519307">
    <property type="component" value="Unassembled WGS sequence"/>
</dbReference>
<evidence type="ECO:0000313" key="1">
    <source>
        <dbReference type="EMBL" id="MBP2034067.1"/>
    </source>
</evidence>
<evidence type="ECO:0008006" key="3">
    <source>
        <dbReference type="Google" id="ProtNLM"/>
    </source>
</evidence>
<evidence type="ECO:0000313" key="2">
    <source>
        <dbReference type="Proteomes" id="UP001519307"/>
    </source>
</evidence>
<gene>
    <name evidence="1" type="ORF">J2Z42_002786</name>
</gene>
<reference evidence="1 2" key="1">
    <citation type="submission" date="2021-03" db="EMBL/GenBank/DDBJ databases">
        <title>Genomic Encyclopedia of Type Strains, Phase IV (KMG-IV): sequencing the most valuable type-strain genomes for metagenomic binning, comparative biology and taxonomic classification.</title>
        <authorList>
            <person name="Goeker M."/>
        </authorList>
    </citation>
    <scope>NUCLEOTIDE SEQUENCE [LARGE SCALE GENOMIC DNA]</scope>
    <source>
        <strain evidence="1 2">DSM 28783</strain>
    </source>
</reference>
<dbReference type="Pfam" id="PF10704">
    <property type="entry name" value="DUF2508"/>
    <property type="match status" value="1"/>
</dbReference>
<keyword evidence="2" id="KW-1185">Reference proteome</keyword>
<sequence length="95" mass="11230">MNRRNIVKYLLEKNSKYTKSQRKLLKDIESARLEIERCSVYFDTVKDRNLVDYAIHMEEAAKAKYMYLLNKARKNGLKINNESILQNTLSIKKSS</sequence>
<proteinExistence type="predicted"/>
<accession>A0ABS4KVK1</accession>
<dbReference type="RefSeq" id="WP_209703299.1">
    <property type="nucleotide sequence ID" value="NZ_JAGGLM010000030.1"/>
</dbReference>
<organism evidence="1 2">
    <name type="scientific">Clostridium algifaecis</name>
    <dbReference type="NCBI Taxonomy" id="1472040"/>
    <lineage>
        <taxon>Bacteria</taxon>
        <taxon>Bacillati</taxon>
        <taxon>Bacillota</taxon>
        <taxon>Clostridia</taxon>
        <taxon>Eubacteriales</taxon>
        <taxon>Clostridiaceae</taxon>
        <taxon>Clostridium</taxon>
    </lineage>
</organism>